<sequence length="536" mass="60722">MSSAELKAQGNTLFTAKKFKEAGKKYTEAIQAGDEVADPEGLAVLYANRAACRLSLKRYMDAHDDAKKATKLDPTYAKAWARLASADDAMGNYPTSEDYWKHALDALPKSNLTPAEETQKAQYQAGLDAAMLNTANMKSTPIVGKEAVIVHDSQGRMPWDRAATIVDTLRVQRPVDVTSSAWVIHGAYEEFMEGVQKMKELTLNHATKEMRGRPGAVAALTNGLLRDIRVMHFTDNEFISRYNKQMEVEQYVYKPWAEAGPEVVIKEALARQRSQGWDSVRGSISLTVRAWIMRAVMDGGLRQRHDIAVEFYKRALDVLRSLRETWILAPKDDRGAVFEQSFMFGIQNHYLDEMMQSYSHNPDSELLEELFKEADRLIREVDEALRQPQSQEQVDPGFISSFYVYPRGAGFSMRGMYYNRKAMASPNDKRELHRKSALEYLKAAECFPQDDEKHPWFLNIALGNMFASHLFPLRETLDVMKKIRLSVPVAKKIWGFSSLSASGLWRILEGVGRQEDKLRGMLSQGKTTMSSFVGME</sequence>
<reference evidence="3" key="1">
    <citation type="submission" date="2023-03" db="EMBL/GenBank/DDBJ databases">
        <title>Massive genome expansion in bonnet fungi (Mycena s.s.) driven by repeated elements and novel gene families across ecological guilds.</title>
        <authorList>
            <consortium name="Lawrence Berkeley National Laboratory"/>
            <person name="Harder C.B."/>
            <person name="Miyauchi S."/>
            <person name="Viragh M."/>
            <person name="Kuo A."/>
            <person name="Thoen E."/>
            <person name="Andreopoulos B."/>
            <person name="Lu D."/>
            <person name="Skrede I."/>
            <person name="Drula E."/>
            <person name="Henrissat B."/>
            <person name="Morin E."/>
            <person name="Kohler A."/>
            <person name="Barry K."/>
            <person name="LaButti K."/>
            <person name="Morin E."/>
            <person name="Salamov A."/>
            <person name="Lipzen A."/>
            <person name="Mereny Z."/>
            <person name="Hegedus B."/>
            <person name="Baldrian P."/>
            <person name="Stursova M."/>
            <person name="Weitz H."/>
            <person name="Taylor A."/>
            <person name="Grigoriev I.V."/>
            <person name="Nagy L.G."/>
            <person name="Martin F."/>
            <person name="Kauserud H."/>
        </authorList>
    </citation>
    <scope>NUCLEOTIDE SEQUENCE</scope>
    <source>
        <strain evidence="3">CBHHK188m</strain>
    </source>
</reference>
<proteinExistence type="predicted"/>
<dbReference type="InterPro" id="IPR047150">
    <property type="entry name" value="SGT"/>
</dbReference>
<name>A0AAD7NDT4_9AGAR</name>
<dbReference type="PANTHER" id="PTHR45831:SF2">
    <property type="entry name" value="LD24721P"/>
    <property type="match status" value="1"/>
</dbReference>
<keyword evidence="1" id="KW-0677">Repeat</keyword>
<organism evidence="3 4">
    <name type="scientific">Mycena maculata</name>
    <dbReference type="NCBI Taxonomy" id="230809"/>
    <lineage>
        <taxon>Eukaryota</taxon>
        <taxon>Fungi</taxon>
        <taxon>Dikarya</taxon>
        <taxon>Basidiomycota</taxon>
        <taxon>Agaricomycotina</taxon>
        <taxon>Agaricomycetes</taxon>
        <taxon>Agaricomycetidae</taxon>
        <taxon>Agaricales</taxon>
        <taxon>Marasmiineae</taxon>
        <taxon>Mycenaceae</taxon>
        <taxon>Mycena</taxon>
    </lineage>
</organism>
<evidence type="ECO:0000313" key="4">
    <source>
        <dbReference type="Proteomes" id="UP001215280"/>
    </source>
</evidence>
<dbReference type="AlphaFoldDB" id="A0AAD7NDT4"/>
<protein>
    <recommendedName>
        <fullName evidence="5">TPR-like protein</fullName>
    </recommendedName>
</protein>
<comment type="caution">
    <text evidence="3">The sequence shown here is derived from an EMBL/GenBank/DDBJ whole genome shotgun (WGS) entry which is preliminary data.</text>
</comment>
<dbReference type="SMART" id="SM00028">
    <property type="entry name" value="TPR"/>
    <property type="match status" value="3"/>
</dbReference>
<dbReference type="GO" id="GO:0060090">
    <property type="term" value="F:molecular adaptor activity"/>
    <property type="evidence" value="ECO:0007669"/>
    <property type="project" value="TreeGrafter"/>
</dbReference>
<dbReference type="EMBL" id="JARJLG010000057">
    <property type="protein sequence ID" value="KAJ7757786.1"/>
    <property type="molecule type" value="Genomic_DNA"/>
</dbReference>
<accession>A0AAD7NDT4</accession>
<dbReference type="Proteomes" id="UP001215280">
    <property type="component" value="Unassembled WGS sequence"/>
</dbReference>
<dbReference type="PANTHER" id="PTHR45831">
    <property type="entry name" value="LD24721P"/>
    <property type="match status" value="1"/>
</dbReference>
<dbReference type="GO" id="GO:0072380">
    <property type="term" value="C:TRC complex"/>
    <property type="evidence" value="ECO:0007669"/>
    <property type="project" value="TreeGrafter"/>
</dbReference>
<dbReference type="InterPro" id="IPR011990">
    <property type="entry name" value="TPR-like_helical_dom_sf"/>
</dbReference>
<evidence type="ECO:0000256" key="2">
    <source>
        <dbReference type="ARBA" id="ARBA00022803"/>
    </source>
</evidence>
<evidence type="ECO:0008006" key="5">
    <source>
        <dbReference type="Google" id="ProtNLM"/>
    </source>
</evidence>
<dbReference type="GO" id="GO:0006620">
    <property type="term" value="P:post-translational protein targeting to endoplasmic reticulum membrane"/>
    <property type="evidence" value="ECO:0007669"/>
    <property type="project" value="TreeGrafter"/>
</dbReference>
<dbReference type="GO" id="GO:0016020">
    <property type="term" value="C:membrane"/>
    <property type="evidence" value="ECO:0007669"/>
    <property type="project" value="TreeGrafter"/>
</dbReference>
<dbReference type="Gene3D" id="1.25.40.10">
    <property type="entry name" value="Tetratricopeptide repeat domain"/>
    <property type="match status" value="1"/>
</dbReference>
<dbReference type="InterPro" id="IPR019734">
    <property type="entry name" value="TPR_rpt"/>
</dbReference>
<gene>
    <name evidence="3" type="ORF">DFH07DRAFT_819307</name>
</gene>
<dbReference type="SUPFAM" id="SSF48452">
    <property type="entry name" value="TPR-like"/>
    <property type="match status" value="1"/>
</dbReference>
<keyword evidence="4" id="KW-1185">Reference proteome</keyword>
<keyword evidence="2" id="KW-0802">TPR repeat</keyword>
<evidence type="ECO:0000256" key="1">
    <source>
        <dbReference type="ARBA" id="ARBA00022737"/>
    </source>
</evidence>
<evidence type="ECO:0000313" key="3">
    <source>
        <dbReference type="EMBL" id="KAJ7757786.1"/>
    </source>
</evidence>